<gene>
    <name evidence="2" type="ORF">NCTC13316_01025</name>
</gene>
<keyword evidence="3" id="KW-1185">Reference proteome</keyword>
<proteinExistence type="predicted"/>
<accession>A0A378JHZ9</accession>
<sequence length="142" mass="16455">MKKISLFLISLLIATVCFSQQKEKITEESLKLEEKLDARLPVTSQAQVGHITKRKIDLSSFSQPLFILGGDPFSFNWLKEHATELEEKHAIGFITNIDNSSRLEEFQRLTKAPLLPANIDELLVIFHENHYPFIIYKDEIWQ</sequence>
<keyword evidence="1" id="KW-0732">Signal</keyword>
<feature type="signal peptide" evidence="1">
    <location>
        <begin position="1"/>
        <end position="19"/>
    </location>
</feature>
<evidence type="ECO:0000313" key="3">
    <source>
        <dbReference type="Proteomes" id="UP000254794"/>
    </source>
</evidence>
<dbReference type="Proteomes" id="UP000254794">
    <property type="component" value="Unassembled WGS sequence"/>
</dbReference>
<dbReference type="EMBL" id="UGOD01000001">
    <property type="protein sequence ID" value="STX50936.1"/>
    <property type="molecule type" value="Genomic_DNA"/>
</dbReference>
<dbReference type="OrthoDB" id="8560395at2"/>
<organism evidence="2 3">
    <name type="scientific">Legionella busanensis</name>
    <dbReference type="NCBI Taxonomy" id="190655"/>
    <lineage>
        <taxon>Bacteria</taxon>
        <taxon>Pseudomonadati</taxon>
        <taxon>Pseudomonadota</taxon>
        <taxon>Gammaproteobacteria</taxon>
        <taxon>Legionellales</taxon>
        <taxon>Legionellaceae</taxon>
        <taxon>Legionella</taxon>
    </lineage>
</organism>
<dbReference type="NCBIfam" id="TIGR03765">
    <property type="entry name" value="ICE_PFL_4695"/>
    <property type="match status" value="1"/>
</dbReference>
<name>A0A378JHZ9_9GAMM</name>
<dbReference type="AlphaFoldDB" id="A0A378JHZ9"/>
<reference evidence="2 3" key="1">
    <citation type="submission" date="2018-06" db="EMBL/GenBank/DDBJ databases">
        <authorList>
            <consortium name="Pathogen Informatics"/>
            <person name="Doyle S."/>
        </authorList>
    </citation>
    <scope>NUCLEOTIDE SEQUENCE [LARGE SCALE GENOMIC DNA]</scope>
    <source>
        <strain evidence="2 3">NCTC13316</strain>
    </source>
</reference>
<dbReference type="Pfam" id="PF11072">
    <property type="entry name" value="DUF2859"/>
    <property type="match status" value="1"/>
</dbReference>
<feature type="chain" id="PRO_5016986680" evidence="1">
    <location>
        <begin position="20"/>
        <end position="142"/>
    </location>
</feature>
<evidence type="ECO:0000256" key="1">
    <source>
        <dbReference type="SAM" id="SignalP"/>
    </source>
</evidence>
<protein>
    <submittedName>
        <fullName evidence="2">Integrating conjugative element protein, PFL_4695 family</fullName>
    </submittedName>
</protein>
<evidence type="ECO:0000313" key="2">
    <source>
        <dbReference type="EMBL" id="STX50936.1"/>
    </source>
</evidence>
<dbReference type="RefSeq" id="WP_115330606.1">
    <property type="nucleotide sequence ID" value="NZ_CAAAHP010000001.1"/>
</dbReference>
<dbReference type="InterPro" id="IPR021300">
    <property type="entry name" value="Integr_conj_element_PFL4695"/>
</dbReference>